<accession>A0A4Q5J4J8</accession>
<gene>
    <name evidence="2" type="ORF">ETU37_06445</name>
</gene>
<reference evidence="2 3" key="1">
    <citation type="submission" date="2019-01" db="EMBL/GenBank/DDBJ databases">
        <title>Nocardioides guangzhouensis sp. nov., an actinobacterium isolated from soil.</title>
        <authorList>
            <person name="Fu Y."/>
            <person name="Cai Y."/>
            <person name="Lin Z."/>
            <person name="Chen P."/>
        </authorList>
    </citation>
    <scope>NUCLEOTIDE SEQUENCE [LARGE SCALE GENOMIC DNA]</scope>
    <source>
        <strain evidence="2 3">NBRC 105384</strain>
    </source>
</reference>
<keyword evidence="3" id="KW-1185">Reference proteome</keyword>
<feature type="transmembrane region" description="Helical" evidence="1">
    <location>
        <begin position="63"/>
        <end position="86"/>
    </location>
</feature>
<dbReference type="Proteomes" id="UP000291189">
    <property type="component" value="Unassembled WGS sequence"/>
</dbReference>
<proteinExistence type="predicted"/>
<dbReference type="AlphaFoldDB" id="A0A4Q5J4J8"/>
<sequence length="96" mass="10049">MRDLVHVRPAPPGGHRVALRAGLSVAVPLLTVVLIDRAPWAIYAAFGAFTSLYGRNHVHLPRAVMQATTGLALLASVMLGAVLAAVDAGARRARCS</sequence>
<protein>
    <recommendedName>
        <fullName evidence="4">FUSC family protein</fullName>
    </recommendedName>
</protein>
<name>A0A4Q5J4J8_9ACTN</name>
<feature type="transmembrane region" description="Helical" evidence="1">
    <location>
        <begin position="21"/>
        <end position="43"/>
    </location>
</feature>
<evidence type="ECO:0000313" key="3">
    <source>
        <dbReference type="Proteomes" id="UP000291189"/>
    </source>
</evidence>
<keyword evidence="1" id="KW-1133">Transmembrane helix</keyword>
<keyword evidence="1" id="KW-0812">Transmembrane</keyword>
<dbReference type="EMBL" id="SDPU01000018">
    <property type="protein sequence ID" value="RYU13464.1"/>
    <property type="molecule type" value="Genomic_DNA"/>
</dbReference>
<keyword evidence="1" id="KW-0472">Membrane</keyword>
<evidence type="ECO:0000256" key="1">
    <source>
        <dbReference type="SAM" id="Phobius"/>
    </source>
</evidence>
<organism evidence="2 3">
    <name type="scientific">Nocardioides iriomotensis</name>
    <dbReference type="NCBI Taxonomy" id="715784"/>
    <lineage>
        <taxon>Bacteria</taxon>
        <taxon>Bacillati</taxon>
        <taxon>Actinomycetota</taxon>
        <taxon>Actinomycetes</taxon>
        <taxon>Propionibacteriales</taxon>
        <taxon>Nocardioidaceae</taxon>
        <taxon>Nocardioides</taxon>
    </lineage>
</organism>
<dbReference type="OrthoDB" id="4989419at2"/>
<evidence type="ECO:0008006" key="4">
    <source>
        <dbReference type="Google" id="ProtNLM"/>
    </source>
</evidence>
<dbReference type="RefSeq" id="WP_129986425.1">
    <property type="nucleotide sequence ID" value="NZ_SDPU01000018.1"/>
</dbReference>
<comment type="caution">
    <text evidence="2">The sequence shown here is derived from an EMBL/GenBank/DDBJ whole genome shotgun (WGS) entry which is preliminary data.</text>
</comment>
<evidence type="ECO:0000313" key="2">
    <source>
        <dbReference type="EMBL" id="RYU13464.1"/>
    </source>
</evidence>